<comment type="caution">
    <text evidence="1">The sequence shown here is derived from an EMBL/GenBank/DDBJ whole genome shotgun (WGS) entry which is preliminary data.</text>
</comment>
<dbReference type="AlphaFoldDB" id="A0A4Y2DW76"/>
<proteinExistence type="predicted"/>
<accession>A0A4Y2DW76</accession>
<organism evidence="1 2">
    <name type="scientific">Araneus ventricosus</name>
    <name type="common">Orbweaver spider</name>
    <name type="synonym">Epeira ventricosa</name>
    <dbReference type="NCBI Taxonomy" id="182803"/>
    <lineage>
        <taxon>Eukaryota</taxon>
        <taxon>Metazoa</taxon>
        <taxon>Ecdysozoa</taxon>
        <taxon>Arthropoda</taxon>
        <taxon>Chelicerata</taxon>
        <taxon>Arachnida</taxon>
        <taxon>Araneae</taxon>
        <taxon>Araneomorphae</taxon>
        <taxon>Entelegynae</taxon>
        <taxon>Araneoidea</taxon>
        <taxon>Araneidae</taxon>
        <taxon>Araneus</taxon>
    </lineage>
</organism>
<sequence>MLVFEKVRQDFLLSDHKFTITFTKRHELRLYGVAPTMSAQIQQRSGCGLLAFSPVPIQRLLPKEEDFSYPVILCDTESSVYLLPTSL</sequence>
<keyword evidence="2" id="KW-1185">Reference proteome</keyword>
<gene>
    <name evidence="1" type="ORF">AVEN_2851_1</name>
</gene>
<protein>
    <submittedName>
        <fullName evidence="1">Uncharacterized protein</fullName>
    </submittedName>
</protein>
<reference evidence="1 2" key="1">
    <citation type="journal article" date="2019" name="Sci. Rep.">
        <title>Orb-weaving spider Araneus ventricosus genome elucidates the spidroin gene catalogue.</title>
        <authorList>
            <person name="Kono N."/>
            <person name="Nakamura H."/>
            <person name="Ohtoshi R."/>
            <person name="Moran D.A.P."/>
            <person name="Shinohara A."/>
            <person name="Yoshida Y."/>
            <person name="Fujiwara M."/>
            <person name="Mori M."/>
            <person name="Tomita M."/>
            <person name="Arakawa K."/>
        </authorList>
    </citation>
    <scope>NUCLEOTIDE SEQUENCE [LARGE SCALE GENOMIC DNA]</scope>
</reference>
<name>A0A4Y2DW76_ARAVE</name>
<evidence type="ECO:0000313" key="2">
    <source>
        <dbReference type="Proteomes" id="UP000499080"/>
    </source>
</evidence>
<dbReference type="Proteomes" id="UP000499080">
    <property type="component" value="Unassembled WGS sequence"/>
</dbReference>
<dbReference type="EMBL" id="BGPR01000433">
    <property type="protein sequence ID" value="GBM19904.1"/>
    <property type="molecule type" value="Genomic_DNA"/>
</dbReference>
<evidence type="ECO:0000313" key="1">
    <source>
        <dbReference type="EMBL" id="GBM19904.1"/>
    </source>
</evidence>